<organism evidence="4 5">
    <name type="scientific">Iamia majanohamensis</name>
    <dbReference type="NCBI Taxonomy" id="467976"/>
    <lineage>
        <taxon>Bacteria</taxon>
        <taxon>Bacillati</taxon>
        <taxon>Actinomycetota</taxon>
        <taxon>Acidimicrobiia</taxon>
        <taxon>Acidimicrobiales</taxon>
        <taxon>Iamiaceae</taxon>
        <taxon>Iamia</taxon>
    </lineage>
</organism>
<dbReference type="CDD" id="cd02440">
    <property type="entry name" value="AdoMet_MTases"/>
    <property type="match status" value="1"/>
</dbReference>
<dbReference type="PANTHER" id="PTHR43464:SF19">
    <property type="entry name" value="UBIQUINONE BIOSYNTHESIS O-METHYLTRANSFERASE, MITOCHONDRIAL"/>
    <property type="match status" value="1"/>
</dbReference>
<evidence type="ECO:0000313" key="4">
    <source>
        <dbReference type="EMBL" id="WCO65696.1"/>
    </source>
</evidence>
<dbReference type="SUPFAM" id="SSF53335">
    <property type="entry name" value="S-adenosyl-L-methionine-dependent methyltransferases"/>
    <property type="match status" value="1"/>
</dbReference>
<dbReference type="RefSeq" id="WP_272735223.1">
    <property type="nucleotide sequence ID" value="NZ_CP116942.1"/>
</dbReference>
<keyword evidence="5" id="KW-1185">Reference proteome</keyword>
<dbReference type="Proteomes" id="UP001216390">
    <property type="component" value="Chromosome"/>
</dbReference>
<reference evidence="4" key="1">
    <citation type="submission" date="2023-01" db="EMBL/GenBank/DDBJ databases">
        <title>The diversity of Class Acidimicrobiia in South China Sea sediment environments and the proposal of Iamia marina sp. nov., a novel species of the genus Iamia.</title>
        <authorList>
            <person name="He Y."/>
            <person name="Tian X."/>
        </authorList>
    </citation>
    <scope>NUCLEOTIDE SEQUENCE</scope>
    <source>
        <strain evidence="4">DSM 19957</strain>
    </source>
</reference>
<dbReference type="Gene3D" id="3.40.50.150">
    <property type="entry name" value="Vaccinia Virus protein VP39"/>
    <property type="match status" value="1"/>
</dbReference>
<evidence type="ECO:0000256" key="1">
    <source>
        <dbReference type="ARBA" id="ARBA00022603"/>
    </source>
</evidence>
<protein>
    <submittedName>
        <fullName evidence="4">Class I SAM-dependent methyltransferase</fullName>
    </submittedName>
</protein>
<dbReference type="AlphaFoldDB" id="A0AAE9YDA4"/>
<dbReference type="PANTHER" id="PTHR43464">
    <property type="entry name" value="METHYLTRANSFERASE"/>
    <property type="match status" value="1"/>
</dbReference>
<keyword evidence="3" id="KW-0949">S-adenosyl-L-methionine</keyword>
<dbReference type="KEGG" id="ima:PO878_14420"/>
<accession>A0AAE9YDA4</accession>
<sequence length="406" mass="44745">MAATEAELLREINARLPDGVDWKEGAVTYLRELVEEGGETQEWFHLVKPFLGGPDYDPFWVDVFQFLDVVHTAKLAPGDLVIDVGCGPGWTIQWLAKLGHEVVGLDISAELLDIAERRMQTDPYPPYIGQPFRYDLRVHDIEAQPLGLGRPARLALFESTLHHFFNPVAALRNTVTDLADDGIVAVIEAAAPPEGSEWDQSNVEIMERYHTIERPYTRTQLLDMLELAGLPFVRFLRPVNGLFAQHVDGVSPLTWELTRADNSNIFVASPTAAGIERLGLEARTVDQLRTGWTPLEGPLFVEHRPDGTRFRWCGPRALLRLDGAGPHEVSLATVGLEPGQVQTVRVVAGGVVGGSVTLTAERPEATVELTGRVGQLVELQSDRVFSPCWDGGGDPRLLSFTLDEPA</sequence>
<keyword evidence="1 4" id="KW-0489">Methyltransferase</keyword>
<dbReference type="GO" id="GO:0008168">
    <property type="term" value="F:methyltransferase activity"/>
    <property type="evidence" value="ECO:0007669"/>
    <property type="project" value="UniProtKB-KW"/>
</dbReference>
<evidence type="ECO:0000256" key="3">
    <source>
        <dbReference type="ARBA" id="ARBA00022691"/>
    </source>
</evidence>
<dbReference type="InterPro" id="IPR029063">
    <property type="entry name" value="SAM-dependent_MTases_sf"/>
</dbReference>
<proteinExistence type="predicted"/>
<evidence type="ECO:0000313" key="5">
    <source>
        <dbReference type="Proteomes" id="UP001216390"/>
    </source>
</evidence>
<dbReference type="Pfam" id="PF13489">
    <property type="entry name" value="Methyltransf_23"/>
    <property type="match status" value="1"/>
</dbReference>
<dbReference type="GO" id="GO:0032259">
    <property type="term" value="P:methylation"/>
    <property type="evidence" value="ECO:0007669"/>
    <property type="project" value="UniProtKB-KW"/>
</dbReference>
<dbReference type="EMBL" id="CP116942">
    <property type="protein sequence ID" value="WCO65696.1"/>
    <property type="molecule type" value="Genomic_DNA"/>
</dbReference>
<gene>
    <name evidence="4" type="ORF">PO878_14420</name>
</gene>
<evidence type="ECO:0000256" key="2">
    <source>
        <dbReference type="ARBA" id="ARBA00022679"/>
    </source>
</evidence>
<name>A0AAE9YDA4_9ACTN</name>
<keyword evidence="2" id="KW-0808">Transferase</keyword>